<dbReference type="AlphaFoldDB" id="A0A5N6BZV7"/>
<sequence length="479" mass="54041">MTDLDLNRLRREWSAAFIGSFLPRSDVPSPRPDLGESELTRALLCARIAMLDGRGYRASEILTFLSESHLFSTPYPEEHELDDLIRAVYWQTRFKGRFSLLDGALLPLDPDDVYLHLLEHWAAQRGRTLTPQQIQRELTQFWGVQDAQVLHTLSSLPPDPLKDYQNLISRLKAEPDVPVRNLAIGAYSHHSAVRAADLWYDWLCWNPNGIQHLFELGDDLARSQAAERVLSNTLAGTALDSASRTTVSRALSLVRCHLEAVAGTLKGLTSLECDLLRERTADEQFQDGCLKAYLGWADPDFCDSKENRTTTGIWGPLPWWRLATENKRQREAAANLLTRRGATLSVDTSDSHTIEFQITEPGLGPSDLSACYSYSLKHVPDVCELLLLARRGRINIDIVGDTEENEWGEWDVLLYGTLVLDLDSELVSDLAKRATRALRARLPRTRDDDLYPGAENSQLSEILQKARFSMPEQGRFETS</sequence>
<keyword evidence="2" id="KW-1185">Reference proteome</keyword>
<accession>A0A5N6BZV7</accession>
<name>A0A5N6BZV7_9ACTN</name>
<evidence type="ECO:0000313" key="1">
    <source>
        <dbReference type="EMBL" id="KAB8185971.1"/>
    </source>
</evidence>
<protein>
    <submittedName>
        <fullName evidence="1">Uncharacterized protein</fullName>
    </submittedName>
</protein>
<reference evidence="1 2" key="1">
    <citation type="submission" date="2019-10" db="EMBL/GenBank/DDBJ databases">
        <title>Nonomuraea sp. nov., isolated from Phyllanthus amarus.</title>
        <authorList>
            <person name="Klykleung N."/>
            <person name="Tanasupawat S."/>
        </authorList>
    </citation>
    <scope>NUCLEOTIDE SEQUENCE [LARGE SCALE GENOMIC DNA]</scope>
    <source>
        <strain evidence="1 2">CR1-09</strain>
    </source>
</reference>
<organism evidence="1 2">
    <name type="scientific">Microbispora catharanthi</name>
    <dbReference type="NCBI Taxonomy" id="1712871"/>
    <lineage>
        <taxon>Bacteria</taxon>
        <taxon>Bacillati</taxon>
        <taxon>Actinomycetota</taxon>
        <taxon>Actinomycetes</taxon>
        <taxon>Streptosporangiales</taxon>
        <taxon>Streptosporangiaceae</taxon>
        <taxon>Microbispora</taxon>
    </lineage>
</organism>
<dbReference type="EMBL" id="VDMA02000004">
    <property type="protein sequence ID" value="KAB8185971.1"/>
    <property type="molecule type" value="Genomic_DNA"/>
</dbReference>
<evidence type="ECO:0000313" key="2">
    <source>
        <dbReference type="Proteomes" id="UP000313066"/>
    </source>
</evidence>
<comment type="caution">
    <text evidence="1">The sequence shown here is derived from an EMBL/GenBank/DDBJ whole genome shotgun (WGS) entry which is preliminary data.</text>
</comment>
<dbReference type="Proteomes" id="UP000313066">
    <property type="component" value="Unassembled WGS sequence"/>
</dbReference>
<dbReference type="RefSeq" id="WP_139573901.1">
    <property type="nucleotide sequence ID" value="NZ_VDMA02000004.1"/>
</dbReference>
<gene>
    <name evidence="1" type="ORF">FH610_009435</name>
</gene>
<proteinExistence type="predicted"/>